<evidence type="ECO:0000313" key="8">
    <source>
        <dbReference type="Proteomes" id="UP001139559"/>
    </source>
</evidence>
<comment type="cofactor">
    <cofactor evidence="4">
        <name>Zn(2+)</name>
        <dbReference type="ChEBI" id="CHEBI:29105"/>
    </cofactor>
</comment>
<evidence type="ECO:0000259" key="6">
    <source>
        <dbReference type="Pfam" id="PF08240"/>
    </source>
</evidence>
<evidence type="ECO:0000256" key="1">
    <source>
        <dbReference type="ARBA" id="ARBA00022723"/>
    </source>
</evidence>
<protein>
    <submittedName>
        <fullName evidence="7">Alcohol dehydrogenase catalytic domain-containing protein</fullName>
    </submittedName>
</protein>
<dbReference type="InterPro" id="IPR011032">
    <property type="entry name" value="GroES-like_sf"/>
</dbReference>
<dbReference type="Pfam" id="PF00107">
    <property type="entry name" value="ADH_zinc_N"/>
    <property type="match status" value="1"/>
</dbReference>
<evidence type="ECO:0000259" key="5">
    <source>
        <dbReference type="Pfam" id="PF00107"/>
    </source>
</evidence>
<dbReference type="InterPro" id="IPR013154">
    <property type="entry name" value="ADH-like_N"/>
</dbReference>
<dbReference type="SUPFAM" id="SSF50129">
    <property type="entry name" value="GroES-like"/>
    <property type="match status" value="1"/>
</dbReference>
<evidence type="ECO:0000313" key="7">
    <source>
        <dbReference type="EMBL" id="MCK6264592.1"/>
    </source>
</evidence>
<comment type="caution">
    <text evidence="7">The sequence shown here is derived from an EMBL/GenBank/DDBJ whole genome shotgun (WGS) entry which is preliminary data.</text>
</comment>
<evidence type="ECO:0000256" key="2">
    <source>
        <dbReference type="ARBA" id="ARBA00022833"/>
    </source>
</evidence>
<dbReference type="InterPro" id="IPR050129">
    <property type="entry name" value="Zn_alcohol_dh"/>
</dbReference>
<dbReference type="PANTHER" id="PTHR43401">
    <property type="entry name" value="L-THREONINE 3-DEHYDROGENASE"/>
    <property type="match status" value="1"/>
</dbReference>
<feature type="domain" description="Alcohol dehydrogenase-like C-terminal" evidence="5">
    <location>
        <begin position="171"/>
        <end position="295"/>
    </location>
</feature>
<dbReference type="InterPro" id="IPR002328">
    <property type="entry name" value="ADH_Zn_CS"/>
</dbReference>
<evidence type="ECO:0000256" key="3">
    <source>
        <dbReference type="ARBA" id="ARBA00023002"/>
    </source>
</evidence>
<dbReference type="Gene3D" id="3.90.180.10">
    <property type="entry name" value="Medium-chain alcohol dehydrogenases, catalytic domain"/>
    <property type="match status" value="1"/>
</dbReference>
<accession>A0A9X2BKJ1</accession>
<dbReference type="PROSITE" id="PS00059">
    <property type="entry name" value="ADH_ZINC"/>
    <property type="match status" value="1"/>
</dbReference>
<keyword evidence="3" id="KW-0560">Oxidoreductase</keyword>
<comment type="similarity">
    <text evidence="4">Belongs to the zinc-containing alcohol dehydrogenase family.</text>
</comment>
<dbReference type="Pfam" id="PF08240">
    <property type="entry name" value="ADH_N"/>
    <property type="match status" value="1"/>
</dbReference>
<keyword evidence="1 4" id="KW-0479">Metal-binding</keyword>
<organism evidence="7 8">
    <name type="scientific">Vibrio amylolyticus</name>
    <dbReference type="NCBI Taxonomy" id="2847292"/>
    <lineage>
        <taxon>Bacteria</taxon>
        <taxon>Pseudomonadati</taxon>
        <taxon>Pseudomonadota</taxon>
        <taxon>Gammaproteobacteria</taxon>
        <taxon>Vibrionales</taxon>
        <taxon>Vibrionaceae</taxon>
        <taxon>Vibrio</taxon>
    </lineage>
</organism>
<reference evidence="7" key="1">
    <citation type="submission" date="2021-11" db="EMBL/GenBank/DDBJ databases">
        <title>Vibrio ZSDE26 sp. nov. and Vibrio ZSDZ34 sp. nov., isolated from coastal seawater in Qingdao.</title>
        <authorList>
            <person name="Zhang P."/>
        </authorList>
    </citation>
    <scope>NUCLEOTIDE SEQUENCE</scope>
    <source>
        <strain evidence="7">ZSDE26</strain>
    </source>
</reference>
<dbReference type="Gene3D" id="3.40.50.720">
    <property type="entry name" value="NAD(P)-binding Rossmann-like Domain"/>
    <property type="match status" value="1"/>
</dbReference>
<dbReference type="RefSeq" id="WP_248009670.1">
    <property type="nucleotide sequence ID" value="NZ_JAJHVV010000009.1"/>
</dbReference>
<proteinExistence type="inferred from homology"/>
<dbReference type="AlphaFoldDB" id="A0A9X2BKJ1"/>
<dbReference type="GO" id="GO:0008270">
    <property type="term" value="F:zinc ion binding"/>
    <property type="evidence" value="ECO:0007669"/>
    <property type="project" value="InterPro"/>
</dbReference>
<dbReference type="InterPro" id="IPR013149">
    <property type="entry name" value="ADH-like_C"/>
</dbReference>
<keyword evidence="2 4" id="KW-0862">Zinc</keyword>
<name>A0A9X2BKJ1_9VIBR</name>
<dbReference type="InterPro" id="IPR036291">
    <property type="entry name" value="NAD(P)-bd_dom_sf"/>
</dbReference>
<feature type="domain" description="Alcohol dehydrogenase-like N-terminal" evidence="6">
    <location>
        <begin position="24"/>
        <end position="130"/>
    </location>
</feature>
<dbReference type="GO" id="GO:0016491">
    <property type="term" value="F:oxidoreductase activity"/>
    <property type="evidence" value="ECO:0007669"/>
    <property type="project" value="UniProtKB-KW"/>
</dbReference>
<keyword evidence="8" id="KW-1185">Reference proteome</keyword>
<dbReference type="SUPFAM" id="SSF51735">
    <property type="entry name" value="NAD(P)-binding Rossmann-fold domains"/>
    <property type="match status" value="1"/>
</dbReference>
<sequence length="348" mass="37375">MLSIAVKSNKKLEVAHIAQPEVEDNSVIVKVHFSGLCGSDLPRIFYDGAHFYPIVLGHEFSGEIIEIGKGVADLKVGDRIACAPLIPCGECEQCNEGNYSLCPNYSFIGSRIQGGNAQYVKVPSKCCFKLVDEVTSKDAAFFEPLTVSLHPILMADGCEGKNVVIVGVGTIGLLAVQAAKALGAVSVTAIDIDQSKLEKAMSMGADFVINSSTEEGMALANNIDTPHGPQLLLETAGNPQTVKLCISIAKPKATIALIGTLHADLTMSHQEFGQILRKELKLFGSWMNYSAPYPGKEWELAESLFSCGLIKTDALIDGLYSPNNFVERVSELQGQSPSGKILLDWSQQ</sequence>
<gene>
    <name evidence="7" type="ORF">KP803_15030</name>
</gene>
<dbReference type="PANTHER" id="PTHR43401:SF2">
    <property type="entry name" value="L-THREONINE 3-DEHYDROGENASE"/>
    <property type="match status" value="1"/>
</dbReference>
<dbReference type="CDD" id="cd08236">
    <property type="entry name" value="sugar_DH"/>
    <property type="match status" value="1"/>
</dbReference>
<dbReference type="EMBL" id="JAJHVV010000009">
    <property type="protein sequence ID" value="MCK6264592.1"/>
    <property type="molecule type" value="Genomic_DNA"/>
</dbReference>
<dbReference type="Proteomes" id="UP001139559">
    <property type="component" value="Unassembled WGS sequence"/>
</dbReference>
<evidence type="ECO:0000256" key="4">
    <source>
        <dbReference type="RuleBase" id="RU361277"/>
    </source>
</evidence>